<dbReference type="AlphaFoldDB" id="A0A6A3NIM0"/>
<dbReference type="EMBL" id="QXFV01000331">
    <property type="protein sequence ID" value="KAE9040876.1"/>
    <property type="molecule type" value="Genomic_DNA"/>
</dbReference>
<reference evidence="1 2" key="1">
    <citation type="submission" date="2018-09" db="EMBL/GenBank/DDBJ databases">
        <title>Genomic investigation of the strawberry pathogen Phytophthora fragariae indicates pathogenicity is determined by transcriptional variation in three key races.</title>
        <authorList>
            <person name="Adams T.M."/>
            <person name="Armitage A.D."/>
            <person name="Sobczyk M.K."/>
            <person name="Bates H.J."/>
            <person name="Dunwell J.M."/>
            <person name="Nellist C.F."/>
            <person name="Harrison R.J."/>
        </authorList>
    </citation>
    <scope>NUCLEOTIDE SEQUENCE [LARGE SCALE GENOMIC DNA]</scope>
    <source>
        <strain evidence="1 2">SCRP249</strain>
    </source>
</reference>
<evidence type="ECO:0000313" key="2">
    <source>
        <dbReference type="Proteomes" id="UP000429607"/>
    </source>
</evidence>
<comment type="caution">
    <text evidence="1">The sequence shown here is derived from an EMBL/GenBank/DDBJ whole genome shotgun (WGS) entry which is preliminary data.</text>
</comment>
<evidence type="ECO:0000313" key="1">
    <source>
        <dbReference type="EMBL" id="KAE9040876.1"/>
    </source>
</evidence>
<proteinExistence type="predicted"/>
<dbReference type="Proteomes" id="UP000429607">
    <property type="component" value="Unassembled WGS sequence"/>
</dbReference>
<accession>A0A6A3NIM0</accession>
<organism evidence="1 2">
    <name type="scientific">Phytophthora rubi</name>
    <dbReference type="NCBI Taxonomy" id="129364"/>
    <lineage>
        <taxon>Eukaryota</taxon>
        <taxon>Sar</taxon>
        <taxon>Stramenopiles</taxon>
        <taxon>Oomycota</taxon>
        <taxon>Peronosporomycetes</taxon>
        <taxon>Peronosporales</taxon>
        <taxon>Peronosporaceae</taxon>
        <taxon>Phytophthora</taxon>
    </lineage>
</organism>
<gene>
    <name evidence="1" type="ORF">PR001_g6881</name>
</gene>
<sequence length="49" mass="5491">MQQGRSHLHLPTMVIDVYGSGTDEPHHAKLPMGAIFMSLHNDIVEPERP</sequence>
<protein>
    <submittedName>
        <fullName evidence="1">Uncharacterized protein</fullName>
    </submittedName>
</protein>
<name>A0A6A3NIM0_9STRA</name>